<evidence type="ECO:0000313" key="2">
    <source>
        <dbReference type="EMBL" id="GFS20587.1"/>
    </source>
</evidence>
<sequence>MYWYALIFNSFEVHTGKEADQDHGLAHRVVKDLLQPHHYTGLRVYMDNFYTGVPLLRDLTSVGICACGTVRSNSKFLPTELLPKRVQLEKHEQKSAQADGLTFVVWQDTKPVCVLFNFHDPSHHGTVLRRSGREEQQQVDITCGCKSK</sequence>
<accession>A0AAV4JGL7</accession>
<dbReference type="Proteomes" id="UP000762676">
    <property type="component" value="Unassembled WGS sequence"/>
</dbReference>
<gene>
    <name evidence="2" type="ORF">ElyMa_003316400</name>
</gene>
<evidence type="ECO:0000259" key="1">
    <source>
        <dbReference type="Pfam" id="PF13843"/>
    </source>
</evidence>
<evidence type="ECO:0000313" key="3">
    <source>
        <dbReference type="Proteomes" id="UP000762676"/>
    </source>
</evidence>
<keyword evidence="3" id="KW-1185">Reference proteome</keyword>
<dbReference type="InterPro" id="IPR029526">
    <property type="entry name" value="PGBD"/>
</dbReference>
<organism evidence="2 3">
    <name type="scientific">Elysia marginata</name>
    <dbReference type="NCBI Taxonomy" id="1093978"/>
    <lineage>
        <taxon>Eukaryota</taxon>
        <taxon>Metazoa</taxon>
        <taxon>Spiralia</taxon>
        <taxon>Lophotrochozoa</taxon>
        <taxon>Mollusca</taxon>
        <taxon>Gastropoda</taxon>
        <taxon>Heterobranchia</taxon>
        <taxon>Euthyneura</taxon>
        <taxon>Panpulmonata</taxon>
        <taxon>Sacoglossa</taxon>
        <taxon>Placobranchoidea</taxon>
        <taxon>Plakobranchidae</taxon>
        <taxon>Elysia</taxon>
    </lineage>
</organism>
<dbReference type="AlphaFoldDB" id="A0AAV4JGL7"/>
<reference evidence="2 3" key="1">
    <citation type="journal article" date="2021" name="Elife">
        <title>Chloroplast acquisition without the gene transfer in kleptoplastic sea slugs, Plakobranchus ocellatus.</title>
        <authorList>
            <person name="Maeda T."/>
            <person name="Takahashi S."/>
            <person name="Yoshida T."/>
            <person name="Shimamura S."/>
            <person name="Takaki Y."/>
            <person name="Nagai Y."/>
            <person name="Toyoda A."/>
            <person name="Suzuki Y."/>
            <person name="Arimoto A."/>
            <person name="Ishii H."/>
            <person name="Satoh N."/>
            <person name="Nishiyama T."/>
            <person name="Hasebe M."/>
            <person name="Maruyama T."/>
            <person name="Minagawa J."/>
            <person name="Obokata J."/>
            <person name="Shigenobu S."/>
        </authorList>
    </citation>
    <scope>NUCLEOTIDE SEQUENCE [LARGE SCALE GENOMIC DNA]</scope>
</reference>
<dbReference type="PANTHER" id="PTHR46599:SF3">
    <property type="entry name" value="PIGGYBAC TRANSPOSABLE ELEMENT-DERIVED PROTEIN 4"/>
    <property type="match status" value="1"/>
</dbReference>
<dbReference type="Pfam" id="PF13843">
    <property type="entry name" value="DDE_Tnp_1_7"/>
    <property type="match status" value="1"/>
</dbReference>
<name>A0AAV4JGL7_9GAST</name>
<comment type="caution">
    <text evidence="2">The sequence shown here is derived from an EMBL/GenBank/DDBJ whole genome shotgun (WGS) entry which is preliminary data.</text>
</comment>
<dbReference type="PANTHER" id="PTHR46599">
    <property type="entry name" value="PIGGYBAC TRANSPOSABLE ELEMENT-DERIVED PROTEIN 4"/>
    <property type="match status" value="1"/>
</dbReference>
<protein>
    <submittedName>
        <fullName evidence="2">PiggyBac transposase Uribo1</fullName>
    </submittedName>
</protein>
<feature type="domain" description="PiggyBac transposable element-derived protein" evidence="1">
    <location>
        <begin position="11"/>
        <end position="132"/>
    </location>
</feature>
<dbReference type="EMBL" id="BMAT01006831">
    <property type="protein sequence ID" value="GFS20587.1"/>
    <property type="molecule type" value="Genomic_DNA"/>
</dbReference>
<proteinExistence type="predicted"/>